<sequence length="217" mass="23880">MLGVRIGSTRLVHWKKNRSAVENPTYRIRSRIEASLFYWAASIMLILVLMAFMNFTTSSSKFAFSSRGFLIESALWTPAGFGLDLCPPGCGPIGLRTHCTTLCGGVGRLLESQERLETEVGPRAYLSGCLEIERSYGVWLVLTMTCRNLVSMTLLCYGIRTLSVEPDCCVTCSFEFGVEAALMCLDSLRLPSSARNPHVGSSISVVKETKGKKSVFL</sequence>
<organism evidence="1 2">
    <name type="scientific">Catharanthus roseus</name>
    <name type="common">Madagascar periwinkle</name>
    <name type="synonym">Vinca rosea</name>
    <dbReference type="NCBI Taxonomy" id="4058"/>
    <lineage>
        <taxon>Eukaryota</taxon>
        <taxon>Viridiplantae</taxon>
        <taxon>Streptophyta</taxon>
        <taxon>Embryophyta</taxon>
        <taxon>Tracheophyta</taxon>
        <taxon>Spermatophyta</taxon>
        <taxon>Magnoliopsida</taxon>
        <taxon>eudicotyledons</taxon>
        <taxon>Gunneridae</taxon>
        <taxon>Pentapetalae</taxon>
        <taxon>asterids</taxon>
        <taxon>lamiids</taxon>
        <taxon>Gentianales</taxon>
        <taxon>Apocynaceae</taxon>
        <taxon>Rauvolfioideae</taxon>
        <taxon>Vinceae</taxon>
        <taxon>Catharanthinae</taxon>
        <taxon>Catharanthus</taxon>
    </lineage>
</organism>
<reference evidence="2" key="1">
    <citation type="journal article" date="2023" name="Nat. Plants">
        <title>Single-cell RNA sequencing provides a high-resolution roadmap for understanding the multicellular compartmentation of specialized metabolism.</title>
        <authorList>
            <person name="Sun S."/>
            <person name="Shen X."/>
            <person name="Li Y."/>
            <person name="Li Y."/>
            <person name="Wang S."/>
            <person name="Li R."/>
            <person name="Zhang H."/>
            <person name="Shen G."/>
            <person name="Guo B."/>
            <person name="Wei J."/>
            <person name="Xu J."/>
            <person name="St-Pierre B."/>
            <person name="Chen S."/>
            <person name="Sun C."/>
        </authorList>
    </citation>
    <scope>NUCLEOTIDE SEQUENCE [LARGE SCALE GENOMIC DNA]</scope>
</reference>
<dbReference type="EMBL" id="CM044702">
    <property type="protein sequence ID" value="KAI5676849.1"/>
    <property type="molecule type" value="Genomic_DNA"/>
</dbReference>
<name>A0ACC0BVY9_CATRO</name>
<evidence type="ECO:0000313" key="2">
    <source>
        <dbReference type="Proteomes" id="UP001060085"/>
    </source>
</evidence>
<keyword evidence="2" id="KW-1185">Reference proteome</keyword>
<gene>
    <name evidence="1" type="ORF">M9H77_07799</name>
</gene>
<comment type="caution">
    <text evidence="1">The sequence shown here is derived from an EMBL/GenBank/DDBJ whole genome shotgun (WGS) entry which is preliminary data.</text>
</comment>
<evidence type="ECO:0000313" key="1">
    <source>
        <dbReference type="EMBL" id="KAI5676849.1"/>
    </source>
</evidence>
<accession>A0ACC0BVY9</accession>
<dbReference type="Proteomes" id="UP001060085">
    <property type="component" value="Linkage Group LG02"/>
</dbReference>
<protein>
    <submittedName>
        <fullName evidence="1">Uncharacterized protein</fullName>
    </submittedName>
</protein>
<proteinExistence type="predicted"/>